<dbReference type="GO" id="GO:0030288">
    <property type="term" value="C:outer membrane-bounded periplasmic space"/>
    <property type="evidence" value="ECO:0007669"/>
    <property type="project" value="UniProtKB-ARBA"/>
</dbReference>
<dbReference type="PANTHER" id="PTHR30290">
    <property type="entry name" value="PERIPLASMIC BINDING COMPONENT OF ABC TRANSPORTER"/>
    <property type="match status" value="1"/>
</dbReference>
<dbReference type="Gene3D" id="3.90.76.10">
    <property type="entry name" value="Dipeptide-binding Protein, Domain 1"/>
    <property type="match status" value="1"/>
</dbReference>
<dbReference type="AlphaFoldDB" id="A0A4Q1HHY6"/>
<sequence length="500" mass="55848">MADIPLTTGQSSQGGEGTRFIGITLYDQLIRWDLSRSDVLAKLVPGLALSWSVDEATHKVWTLKLRPGVKFHDGSDFNADAVVWTFDKLLNRKAPQFDQSQAAQISQYIANFDTYRAIDPMTVEITTKVPDATFPYMLAGINIGSSPARYKELGGDWSKIAFKPSGTGPWMLDKLVPRERAEMVRNPNYWDPARVPKSDRMILFAMPDPNTRVAALLSGQVDWVEAPPPDTIPRLKSAGMQIITNVYPHVWPYIPNLGPASVFHDIRVRKAANLAIDRVGLSEFLGGTAMPAQGAIDPKHPWFGKPNFKIEYNPEEAKRLMKEAGYGPDKPAKIRIAVSTSGSGQMQPLPMNEFIQENLKEVGFDVELVVMEWEELRSHRRASADEPANKGIDALNNSVAYWDPYSGLIGVADSQLRPPRGYNWGGYNDPEADRLARAAAVEFDPAKQDKLLGQLHSRIVDQAMWIWVVHDLNPRALSPRVKGFVQAQSWFQDLTPVYVE</sequence>
<dbReference type="InterPro" id="IPR030678">
    <property type="entry name" value="Peptide/Ni-bd"/>
</dbReference>
<evidence type="ECO:0000259" key="1">
    <source>
        <dbReference type="Pfam" id="PF00496"/>
    </source>
</evidence>
<comment type="caution">
    <text evidence="2">The sequence shown here is derived from an EMBL/GenBank/DDBJ whole genome shotgun (WGS) entry which is preliminary data.</text>
</comment>
<name>A0A4Q1HHY6_9BURK</name>
<dbReference type="Gene3D" id="3.40.190.10">
    <property type="entry name" value="Periplasmic binding protein-like II"/>
    <property type="match status" value="1"/>
</dbReference>
<dbReference type="OrthoDB" id="9801799at2"/>
<dbReference type="GO" id="GO:0015833">
    <property type="term" value="P:peptide transport"/>
    <property type="evidence" value="ECO:0007669"/>
    <property type="project" value="TreeGrafter"/>
</dbReference>
<dbReference type="InterPro" id="IPR000914">
    <property type="entry name" value="SBP_5_dom"/>
</dbReference>
<dbReference type="Pfam" id="PF00496">
    <property type="entry name" value="SBP_bac_5"/>
    <property type="match status" value="1"/>
</dbReference>
<keyword evidence="3" id="KW-1185">Reference proteome</keyword>
<dbReference type="EMBL" id="PYAL01000005">
    <property type="protein sequence ID" value="RXN87057.1"/>
    <property type="molecule type" value="Genomic_DNA"/>
</dbReference>
<feature type="domain" description="Solute-binding protein family 5" evidence="1">
    <location>
        <begin position="42"/>
        <end position="407"/>
    </location>
</feature>
<reference evidence="2 3" key="1">
    <citation type="journal article" date="2017" name="Int. J. Syst. Evol. Microbiol.">
        <title>Achromobacter aloeverae sp. nov., isolated from the root of Aloe vera (L.) Burm.f.</title>
        <authorList>
            <person name="Kuncharoen N."/>
            <person name="Muramatsu Y."/>
            <person name="Shibata C."/>
            <person name="Kamakura Y."/>
            <person name="Nakagawa Y."/>
            <person name="Tanasupawat S."/>
        </authorList>
    </citation>
    <scope>NUCLEOTIDE SEQUENCE [LARGE SCALE GENOMIC DNA]</scope>
    <source>
        <strain evidence="2 3">AVA-1</strain>
    </source>
</reference>
<dbReference type="SUPFAM" id="SSF53850">
    <property type="entry name" value="Periplasmic binding protein-like II"/>
    <property type="match status" value="1"/>
</dbReference>
<organism evidence="2 3">
    <name type="scientific">Achromobacter aloeverae</name>
    <dbReference type="NCBI Taxonomy" id="1750518"/>
    <lineage>
        <taxon>Bacteria</taxon>
        <taxon>Pseudomonadati</taxon>
        <taxon>Pseudomonadota</taxon>
        <taxon>Betaproteobacteria</taxon>
        <taxon>Burkholderiales</taxon>
        <taxon>Alcaligenaceae</taxon>
        <taxon>Achromobacter</taxon>
    </lineage>
</organism>
<evidence type="ECO:0000313" key="2">
    <source>
        <dbReference type="EMBL" id="RXN87057.1"/>
    </source>
</evidence>
<evidence type="ECO:0000313" key="3">
    <source>
        <dbReference type="Proteomes" id="UP000290849"/>
    </source>
</evidence>
<dbReference type="Proteomes" id="UP000290849">
    <property type="component" value="Unassembled WGS sequence"/>
</dbReference>
<dbReference type="PANTHER" id="PTHR30290:SF83">
    <property type="entry name" value="ABC TRANSPORTER SUBSTRATE-BINDING PROTEIN"/>
    <property type="match status" value="1"/>
</dbReference>
<dbReference type="InterPro" id="IPR039424">
    <property type="entry name" value="SBP_5"/>
</dbReference>
<dbReference type="PIRSF" id="PIRSF002741">
    <property type="entry name" value="MppA"/>
    <property type="match status" value="1"/>
</dbReference>
<protein>
    <submittedName>
        <fullName evidence="2">ABC transporter substrate-binding protein</fullName>
    </submittedName>
</protein>
<dbReference type="Gene3D" id="3.10.105.10">
    <property type="entry name" value="Dipeptide-binding Protein, Domain 3"/>
    <property type="match status" value="1"/>
</dbReference>
<dbReference type="GO" id="GO:0043190">
    <property type="term" value="C:ATP-binding cassette (ABC) transporter complex"/>
    <property type="evidence" value="ECO:0007669"/>
    <property type="project" value="InterPro"/>
</dbReference>
<gene>
    <name evidence="2" type="ORF">C7R54_19005</name>
</gene>
<dbReference type="GO" id="GO:1904680">
    <property type="term" value="F:peptide transmembrane transporter activity"/>
    <property type="evidence" value="ECO:0007669"/>
    <property type="project" value="TreeGrafter"/>
</dbReference>
<proteinExistence type="predicted"/>
<dbReference type="CDD" id="cd08495">
    <property type="entry name" value="PBP2_NikA_DppA_OppA_like_8"/>
    <property type="match status" value="1"/>
</dbReference>
<accession>A0A4Q1HHY6</accession>